<reference evidence="8 9" key="1">
    <citation type="submission" date="2018-06" db="EMBL/GenBank/DDBJ databases">
        <title>Genomic Encyclopedia of Type Strains, Phase IV (KMG-V): Genome sequencing to study the core and pangenomes of soil and plant-associated prokaryotes.</title>
        <authorList>
            <person name="Whitman W."/>
        </authorList>
    </citation>
    <scope>NUCLEOTIDE SEQUENCE [LARGE SCALE GENOMIC DNA]</scope>
    <source>
        <strain evidence="8 9">SRCL-318</strain>
    </source>
</reference>
<gene>
    <name evidence="8" type="ORF">C7410_101295</name>
</gene>
<organism evidence="8 9">
    <name type="scientific">Paraburkholderia silvatlantica</name>
    <dbReference type="NCBI Taxonomy" id="321895"/>
    <lineage>
        <taxon>Bacteria</taxon>
        <taxon>Pseudomonadati</taxon>
        <taxon>Pseudomonadota</taxon>
        <taxon>Betaproteobacteria</taxon>
        <taxon>Burkholderiales</taxon>
        <taxon>Burkholderiaceae</taxon>
        <taxon>Paraburkholderia</taxon>
    </lineage>
</organism>
<keyword evidence="6" id="KW-0378">Hydrolase</keyword>
<keyword evidence="3" id="KW-0235">DNA replication</keyword>
<name>A0A2V4UBN2_9BURK</name>
<dbReference type="RefSeq" id="WP_110854138.1">
    <property type="nucleotide sequence ID" value="NZ_QJSQ01000001.1"/>
</dbReference>
<dbReference type="Proteomes" id="UP000247772">
    <property type="component" value="Unassembled WGS sequence"/>
</dbReference>
<dbReference type="InterPro" id="IPR008766">
    <property type="entry name" value="Replication_gene_A-like"/>
</dbReference>
<dbReference type="EMBL" id="QJSQ01000001">
    <property type="protein sequence ID" value="PYE27963.1"/>
    <property type="molecule type" value="Genomic_DNA"/>
</dbReference>
<evidence type="ECO:0000259" key="7">
    <source>
        <dbReference type="Pfam" id="PF05840"/>
    </source>
</evidence>
<evidence type="ECO:0000256" key="1">
    <source>
        <dbReference type="ARBA" id="ARBA00003293"/>
    </source>
</evidence>
<evidence type="ECO:0000256" key="4">
    <source>
        <dbReference type="ARBA" id="ARBA00022722"/>
    </source>
</evidence>
<comment type="caution">
    <text evidence="8">The sequence shown here is derived from an EMBL/GenBank/DDBJ whole genome shotgun (WGS) entry which is preliminary data.</text>
</comment>
<dbReference type="OrthoDB" id="5568266at2"/>
<keyword evidence="5" id="KW-0255">Endonuclease</keyword>
<dbReference type="AlphaFoldDB" id="A0A2V4UBN2"/>
<protein>
    <submittedName>
        <fullName evidence="8">Bacteriophage replication gene A protein</fullName>
    </submittedName>
</protein>
<evidence type="ECO:0000313" key="9">
    <source>
        <dbReference type="Proteomes" id="UP000247772"/>
    </source>
</evidence>
<feature type="domain" description="Replication gene A protein-like" evidence="7">
    <location>
        <begin position="149"/>
        <end position="403"/>
    </location>
</feature>
<accession>A0A2V4UBN2</accession>
<evidence type="ECO:0000256" key="6">
    <source>
        <dbReference type="ARBA" id="ARBA00022801"/>
    </source>
</evidence>
<proteinExistence type="inferred from homology"/>
<dbReference type="Pfam" id="PF05840">
    <property type="entry name" value="Phage_GPA"/>
    <property type="match status" value="1"/>
</dbReference>
<evidence type="ECO:0000256" key="2">
    <source>
        <dbReference type="ARBA" id="ARBA00009260"/>
    </source>
</evidence>
<evidence type="ECO:0000313" key="8">
    <source>
        <dbReference type="EMBL" id="PYE27963.1"/>
    </source>
</evidence>
<keyword evidence="4" id="KW-0540">Nuclease</keyword>
<dbReference type="GO" id="GO:0004519">
    <property type="term" value="F:endonuclease activity"/>
    <property type="evidence" value="ECO:0007669"/>
    <property type="project" value="UniProtKB-KW"/>
</dbReference>
<evidence type="ECO:0000256" key="5">
    <source>
        <dbReference type="ARBA" id="ARBA00022759"/>
    </source>
</evidence>
<comment type="similarity">
    <text evidence="2">Belongs to the phage GPA family.</text>
</comment>
<dbReference type="GO" id="GO:0016787">
    <property type="term" value="F:hydrolase activity"/>
    <property type="evidence" value="ECO:0007669"/>
    <property type="project" value="UniProtKB-KW"/>
</dbReference>
<comment type="function">
    <text evidence="1">Possible endonuclease which induces a single-strand cut and initiates DNA replication.</text>
</comment>
<sequence length="627" mass="69487">MLGANDVWAAGLVAPFPRRWQANMMREWDRRRSTFNPKKATAENDAQRFANVGLRETVAALAGHAVSDELPLDALDHDVIAHARECAEQARVRLLSLEAWQEAGRCAARAAGMSALELTPLEALEARAMLADFCVSRGVAAAAGRITDEGAVRRMIAPKWWTMRMRRAHARAVEAAAIDFGLVNRLRDVYVSNEGLAAREAQNARNAAMLETTIAHNLDTDQEFTLAELSAKGPANKAVRRAELMTRIAGFERIAIASAHAGLFLTITCPSKMHAFKLVGPKGREKAMRNKNYDGTKPDEAQAYLRSVWACIRAALARRGIKLYGFRIAEPQHDGTPHWHLLVFYPLQYDKTVESTVRRYALAMDSDEPGAQEKRCDFKRMDAALGTAAAYIAKYVAKNIDGYKLDKDLIGNDALETSARVEAWASRWRIRQFQQIGGPPVTIWRELRRVESVPADAPAHVRAAHNAVNRVATLEGRENASVAWDHYVNAQGGVHCGRDYLVRLATFRDGSRTAYGEEAAAKPVGIEYFEVAKNRDAIGNWIDVMPRTVTIDSKRFRWEVVRAATRAEVVGFERAQRAPRTCVNNCTQPAAEPEFEHHAAAPIDADFDDAALNFAGGGAIRTDRRPE</sequence>
<dbReference type="GO" id="GO:0006260">
    <property type="term" value="P:DNA replication"/>
    <property type="evidence" value="ECO:0007669"/>
    <property type="project" value="UniProtKB-KW"/>
</dbReference>
<evidence type="ECO:0000256" key="3">
    <source>
        <dbReference type="ARBA" id="ARBA00022705"/>
    </source>
</evidence>